<dbReference type="Pfam" id="PF09495">
    <property type="entry name" value="DUF2462"/>
    <property type="match status" value="1"/>
</dbReference>
<evidence type="ECO:0000256" key="1">
    <source>
        <dbReference type="SAM" id="MobiDB-lite"/>
    </source>
</evidence>
<proteinExistence type="predicted"/>
<feature type="region of interest" description="Disordered" evidence="1">
    <location>
        <begin position="1"/>
        <end position="36"/>
    </location>
</feature>
<name>A0A078ALF6_STYLE</name>
<organism evidence="2 3">
    <name type="scientific">Stylonychia lemnae</name>
    <name type="common">Ciliate</name>
    <dbReference type="NCBI Taxonomy" id="5949"/>
    <lineage>
        <taxon>Eukaryota</taxon>
        <taxon>Sar</taxon>
        <taxon>Alveolata</taxon>
        <taxon>Ciliophora</taxon>
        <taxon>Intramacronucleata</taxon>
        <taxon>Spirotrichea</taxon>
        <taxon>Stichotrichia</taxon>
        <taxon>Sporadotrichida</taxon>
        <taxon>Oxytrichidae</taxon>
        <taxon>Stylonychinae</taxon>
        <taxon>Stylonychia</taxon>
    </lineage>
</organism>
<dbReference type="EMBL" id="CCKQ01011476">
    <property type="protein sequence ID" value="CDW83049.1"/>
    <property type="molecule type" value="Genomic_DNA"/>
</dbReference>
<sequence length="78" mass="9136">MVQGLKNKKGSGKPGHTQRKARPTQQHGNTFKKKNNIKITQEINKNIEELIRERARQGQMNLKILKDNREYKTKPIKK</sequence>
<dbReference type="AlphaFoldDB" id="A0A078ALF6"/>
<gene>
    <name evidence="2" type="primary">Contig14351.g15286</name>
    <name evidence="2" type="ORF">STYLEM_12088</name>
</gene>
<dbReference type="InParanoid" id="A0A078ALF6"/>
<keyword evidence="3" id="KW-1185">Reference proteome</keyword>
<feature type="compositionally biased region" description="Basic residues" evidence="1">
    <location>
        <begin position="1"/>
        <end position="22"/>
    </location>
</feature>
<accession>A0A078ALF6</accession>
<evidence type="ECO:0000313" key="2">
    <source>
        <dbReference type="EMBL" id="CDW83049.1"/>
    </source>
</evidence>
<dbReference type="InterPro" id="IPR019034">
    <property type="entry name" value="UPF0390"/>
</dbReference>
<protein>
    <submittedName>
        <fullName evidence="2">Uncharacterized protein</fullName>
    </submittedName>
</protein>
<reference evidence="2 3" key="1">
    <citation type="submission" date="2014-06" db="EMBL/GenBank/DDBJ databases">
        <authorList>
            <person name="Swart Estienne"/>
        </authorList>
    </citation>
    <scope>NUCLEOTIDE SEQUENCE [LARGE SCALE GENOMIC DNA]</scope>
    <source>
        <strain evidence="2 3">130c</strain>
    </source>
</reference>
<evidence type="ECO:0000313" key="3">
    <source>
        <dbReference type="Proteomes" id="UP000039865"/>
    </source>
</evidence>
<dbReference type="Proteomes" id="UP000039865">
    <property type="component" value="Unassembled WGS sequence"/>
</dbReference>